<dbReference type="Pfam" id="PF00646">
    <property type="entry name" value="F-box"/>
    <property type="match status" value="1"/>
</dbReference>
<dbReference type="EMBL" id="JBANAX010000374">
    <property type="protein sequence ID" value="KAL1212156.1"/>
    <property type="molecule type" value="Genomic_DNA"/>
</dbReference>
<dbReference type="AlphaFoldDB" id="A0ABD1AZJ0"/>
<organism evidence="3 4">
    <name type="scientific">Cardamine amara subsp. amara</name>
    <dbReference type="NCBI Taxonomy" id="228776"/>
    <lineage>
        <taxon>Eukaryota</taxon>
        <taxon>Viridiplantae</taxon>
        <taxon>Streptophyta</taxon>
        <taxon>Embryophyta</taxon>
        <taxon>Tracheophyta</taxon>
        <taxon>Spermatophyta</taxon>
        <taxon>Magnoliopsida</taxon>
        <taxon>eudicotyledons</taxon>
        <taxon>Gunneridae</taxon>
        <taxon>Pentapetalae</taxon>
        <taxon>rosids</taxon>
        <taxon>malvids</taxon>
        <taxon>Brassicales</taxon>
        <taxon>Brassicaceae</taxon>
        <taxon>Cardamineae</taxon>
        <taxon>Cardamine</taxon>
    </lineage>
</organism>
<dbReference type="InterPro" id="IPR001810">
    <property type="entry name" value="F-box_dom"/>
</dbReference>
<dbReference type="SUPFAM" id="SSF81383">
    <property type="entry name" value="F-box domain"/>
    <property type="match status" value="1"/>
</dbReference>
<dbReference type="InterPro" id="IPR055294">
    <property type="entry name" value="FBL60-like"/>
</dbReference>
<protein>
    <submittedName>
        <fullName evidence="3">F-box/LRR-repeat protein</fullName>
    </submittedName>
</protein>
<proteinExistence type="predicted"/>
<dbReference type="PANTHER" id="PTHR31293:SF12">
    <property type="entry name" value="RNI-LIKE SUPERFAMILY PROTEIN"/>
    <property type="match status" value="1"/>
</dbReference>
<sequence>MTTCCRDSISSLPDEVLGQILSLLPTKLAAATSVLSKRWRNLLPLIHNLNFDESMVLYPNRKSSTGGQGFADFVEKTLILVHDSPIKKFSMKWKSEIVQPRINQLIHNALERGILELHLTSSISQCIETKLFLSKTLVKLTLSQREDSNSVPCKTLSLISTQFGYYDMYVWLLDISWILPFLAMIYAWF</sequence>
<dbReference type="PROSITE" id="PS50181">
    <property type="entry name" value="FBOX"/>
    <property type="match status" value="1"/>
</dbReference>
<comment type="caution">
    <text evidence="3">The sequence shown here is derived from an EMBL/GenBank/DDBJ whole genome shotgun (WGS) entry which is preliminary data.</text>
</comment>
<dbReference type="InterPro" id="IPR053781">
    <property type="entry name" value="F-box_AtFBL13-like"/>
</dbReference>
<feature type="transmembrane region" description="Helical" evidence="1">
    <location>
        <begin position="168"/>
        <end position="188"/>
    </location>
</feature>
<dbReference type="Proteomes" id="UP001558713">
    <property type="component" value="Unassembled WGS sequence"/>
</dbReference>
<evidence type="ECO:0000256" key="1">
    <source>
        <dbReference type="SAM" id="Phobius"/>
    </source>
</evidence>
<evidence type="ECO:0000313" key="3">
    <source>
        <dbReference type="EMBL" id="KAL1212156.1"/>
    </source>
</evidence>
<reference evidence="3 4" key="1">
    <citation type="submission" date="2024-04" db="EMBL/GenBank/DDBJ databases">
        <title>Genome assembly C_amara_ONT_v2.</title>
        <authorList>
            <person name="Yant L."/>
            <person name="Moore C."/>
            <person name="Slenker M."/>
        </authorList>
    </citation>
    <scope>NUCLEOTIDE SEQUENCE [LARGE SCALE GENOMIC DNA]</scope>
    <source>
        <tissue evidence="3">Leaf</tissue>
    </source>
</reference>
<dbReference type="InterPro" id="IPR036047">
    <property type="entry name" value="F-box-like_dom_sf"/>
</dbReference>
<dbReference type="CDD" id="cd22160">
    <property type="entry name" value="F-box_AtFBL13-like"/>
    <property type="match status" value="1"/>
</dbReference>
<feature type="domain" description="F-box" evidence="2">
    <location>
        <begin position="6"/>
        <end position="54"/>
    </location>
</feature>
<accession>A0ABD1AZJ0</accession>
<keyword evidence="4" id="KW-1185">Reference proteome</keyword>
<keyword evidence="1" id="KW-1133">Transmembrane helix</keyword>
<dbReference type="Gene3D" id="1.20.1280.50">
    <property type="match status" value="1"/>
</dbReference>
<evidence type="ECO:0000259" key="2">
    <source>
        <dbReference type="PROSITE" id="PS50181"/>
    </source>
</evidence>
<evidence type="ECO:0000313" key="4">
    <source>
        <dbReference type="Proteomes" id="UP001558713"/>
    </source>
</evidence>
<dbReference type="PANTHER" id="PTHR31293">
    <property type="entry name" value="RNI-LIKE SUPERFAMILY PROTEIN"/>
    <property type="match status" value="1"/>
</dbReference>
<gene>
    <name evidence="3" type="ORF">V5N11_028778</name>
</gene>
<keyword evidence="1" id="KW-0812">Transmembrane</keyword>
<name>A0ABD1AZJ0_CARAN</name>
<keyword evidence="1" id="KW-0472">Membrane</keyword>